<sequence length="221" mass="23334">MSAVTVTAAPRPAAGTVPAPLRPAAGTVTTPARPAGALTARPAPATRGAADRSRRALRAVPGATRPRLLLPPLTERPAARSATDVALAVPPRLRSLRAAVVEEAWPHDPRRTVTTAPLPDPEEVCGPLVLTAVEALQGGRPLAQLVRWVSPELYERLTAAAAAPDGSPRRRITVLRTLVCRVDERTAEGSVVVHDGTRVRAAAVRLEAHRGRWRATVLEIG</sequence>
<dbReference type="OrthoDB" id="3731420at2"/>
<feature type="compositionally biased region" description="Low complexity" evidence="1">
    <location>
        <begin position="1"/>
        <end position="19"/>
    </location>
</feature>
<evidence type="ECO:0000313" key="3">
    <source>
        <dbReference type="Proteomes" id="UP000029839"/>
    </source>
</evidence>
<gene>
    <name evidence="2" type="ORF">N868_01995</name>
</gene>
<proteinExistence type="predicted"/>
<protein>
    <submittedName>
        <fullName evidence="2">Energy transducer TonB</fullName>
    </submittedName>
</protein>
<feature type="region of interest" description="Disordered" evidence="1">
    <location>
        <begin position="1"/>
        <end position="55"/>
    </location>
</feature>
<keyword evidence="3" id="KW-1185">Reference proteome</keyword>
<comment type="caution">
    <text evidence="2">The sequence shown here is derived from an EMBL/GenBank/DDBJ whole genome shotgun (WGS) entry which is preliminary data.</text>
</comment>
<evidence type="ECO:0000256" key="1">
    <source>
        <dbReference type="SAM" id="MobiDB-lite"/>
    </source>
</evidence>
<dbReference type="EMBL" id="AXCY01000093">
    <property type="protein sequence ID" value="KGM09486.1"/>
    <property type="molecule type" value="Genomic_DNA"/>
</dbReference>
<dbReference type="RefSeq" id="WP_052426435.1">
    <property type="nucleotide sequence ID" value="NZ_AXCY01000093.1"/>
</dbReference>
<dbReference type="InterPro" id="IPR045596">
    <property type="entry name" value="DUF6459"/>
</dbReference>
<dbReference type="Proteomes" id="UP000029839">
    <property type="component" value="Unassembled WGS sequence"/>
</dbReference>
<accession>A0A0A0BNE3</accession>
<dbReference type="Pfam" id="PF20060">
    <property type="entry name" value="DUF6459"/>
    <property type="match status" value="1"/>
</dbReference>
<evidence type="ECO:0000313" key="2">
    <source>
        <dbReference type="EMBL" id="KGM09486.1"/>
    </source>
</evidence>
<reference evidence="2 3" key="2">
    <citation type="journal article" date="2015" name="Stand. Genomic Sci.">
        <title>Draft genome sequence of Cellulomonas carbonis T26(T) and comparative analysis of six Cellulomonas genomes.</title>
        <authorList>
            <person name="Zhuang W."/>
            <person name="Zhang S."/>
            <person name="Xia X."/>
            <person name="Wang G."/>
        </authorList>
    </citation>
    <scope>NUCLEOTIDE SEQUENCE [LARGE SCALE GENOMIC DNA]</scope>
    <source>
        <strain evidence="2 3">T26</strain>
    </source>
</reference>
<organism evidence="2 3">
    <name type="scientific">Cellulomonas carbonis T26</name>
    <dbReference type="NCBI Taxonomy" id="947969"/>
    <lineage>
        <taxon>Bacteria</taxon>
        <taxon>Bacillati</taxon>
        <taxon>Actinomycetota</taxon>
        <taxon>Actinomycetes</taxon>
        <taxon>Micrococcales</taxon>
        <taxon>Cellulomonadaceae</taxon>
        <taxon>Cellulomonas</taxon>
    </lineage>
</organism>
<name>A0A0A0BNE3_9CELL</name>
<reference evidence="2 3" key="1">
    <citation type="submission" date="2013-08" db="EMBL/GenBank/DDBJ databases">
        <title>Genome sequencing of Cellulomonas carbonis T26.</title>
        <authorList>
            <person name="Chen F."/>
            <person name="Li Y."/>
            <person name="Wang G."/>
        </authorList>
    </citation>
    <scope>NUCLEOTIDE SEQUENCE [LARGE SCALE GENOMIC DNA]</scope>
    <source>
        <strain evidence="2 3">T26</strain>
    </source>
</reference>
<dbReference type="AlphaFoldDB" id="A0A0A0BNE3"/>
<feature type="compositionally biased region" description="Low complexity" evidence="1">
    <location>
        <begin position="29"/>
        <end position="48"/>
    </location>
</feature>